<evidence type="ECO:0000313" key="3">
    <source>
        <dbReference type="Proteomes" id="UP000275385"/>
    </source>
</evidence>
<proteinExistence type="predicted"/>
<evidence type="ECO:0000256" key="1">
    <source>
        <dbReference type="SAM" id="MobiDB-lite"/>
    </source>
</evidence>
<dbReference type="OrthoDB" id="4467949at2759"/>
<accession>A0A420Y6B2</accession>
<organism evidence="2 3">
    <name type="scientific">Coniochaeta pulveracea</name>
    <dbReference type="NCBI Taxonomy" id="177199"/>
    <lineage>
        <taxon>Eukaryota</taxon>
        <taxon>Fungi</taxon>
        <taxon>Dikarya</taxon>
        <taxon>Ascomycota</taxon>
        <taxon>Pezizomycotina</taxon>
        <taxon>Sordariomycetes</taxon>
        <taxon>Sordariomycetidae</taxon>
        <taxon>Coniochaetales</taxon>
        <taxon>Coniochaetaceae</taxon>
        <taxon>Coniochaeta</taxon>
    </lineage>
</organism>
<dbReference type="Proteomes" id="UP000275385">
    <property type="component" value="Unassembled WGS sequence"/>
</dbReference>
<dbReference type="EMBL" id="QVQW01000043">
    <property type="protein sequence ID" value="RKU43424.1"/>
    <property type="molecule type" value="Genomic_DNA"/>
</dbReference>
<comment type="caution">
    <text evidence="2">The sequence shown here is derived from an EMBL/GenBank/DDBJ whole genome shotgun (WGS) entry which is preliminary data.</text>
</comment>
<keyword evidence="3" id="KW-1185">Reference proteome</keyword>
<evidence type="ECO:0000313" key="2">
    <source>
        <dbReference type="EMBL" id="RKU43424.1"/>
    </source>
</evidence>
<reference evidence="2 3" key="1">
    <citation type="submission" date="2018-08" db="EMBL/GenBank/DDBJ databases">
        <title>Draft genome of the lignicolous fungus Coniochaeta pulveracea.</title>
        <authorList>
            <person name="Borstlap C.J."/>
            <person name="De Witt R.N."/>
            <person name="Botha A."/>
            <person name="Volschenk H."/>
        </authorList>
    </citation>
    <scope>NUCLEOTIDE SEQUENCE [LARGE SCALE GENOMIC DNA]</scope>
    <source>
        <strain evidence="2 3">CAB683</strain>
    </source>
</reference>
<dbReference type="AlphaFoldDB" id="A0A420Y6B2"/>
<gene>
    <name evidence="2" type="ORF">DL546_005321</name>
</gene>
<feature type="compositionally biased region" description="Low complexity" evidence="1">
    <location>
        <begin position="100"/>
        <end position="113"/>
    </location>
</feature>
<sequence>MTSRNLNQTWRDVVFKQYETDHAADVPFPVRYLINASQWKKDIFIEIPNKIDPPVFRRAVLHFVTSKRHEDDPAYEDDLIKVRARIPYRLRHSASAQGSDDAPPQADTDQPEPSAAVTSG</sequence>
<name>A0A420Y6B2_9PEZI</name>
<protein>
    <submittedName>
        <fullName evidence="2">Uncharacterized protein</fullName>
    </submittedName>
</protein>
<feature type="region of interest" description="Disordered" evidence="1">
    <location>
        <begin position="91"/>
        <end position="120"/>
    </location>
</feature>